<feature type="signal peptide" evidence="1">
    <location>
        <begin position="1"/>
        <end position="22"/>
    </location>
</feature>
<reference evidence="2 3" key="1">
    <citation type="submission" date="2015-05" db="EMBL/GenBank/DDBJ databases">
        <title>Genome sequencing and analysis of members of genus Stenotrophomonas.</title>
        <authorList>
            <person name="Patil P.P."/>
            <person name="Midha S."/>
            <person name="Patil P.B."/>
        </authorList>
    </citation>
    <scope>NUCLEOTIDE SEQUENCE [LARGE SCALE GENOMIC DNA]</scope>
    <source>
        <strain evidence="2 3">DSM 21858</strain>
    </source>
</reference>
<keyword evidence="1" id="KW-0732">Signal</keyword>
<evidence type="ECO:0000313" key="3">
    <source>
        <dbReference type="Proteomes" id="UP000052052"/>
    </source>
</evidence>
<dbReference type="Proteomes" id="UP000052052">
    <property type="component" value="Unassembled WGS sequence"/>
</dbReference>
<name>A0A0R0CQ33_9GAMM</name>
<protein>
    <recommendedName>
        <fullName evidence="4">DUF5666 domain-containing protein</fullName>
    </recommendedName>
</protein>
<dbReference type="EMBL" id="LDJL01000002">
    <property type="protein sequence ID" value="KRG71685.1"/>
    <property type="molecule type" value="Genomic_DNA"/>
</dbReference>
<proteinExistence type="predicted"/>
<dbReference type="STRING" id="344882.ABB29_02780"/>
<comment type="caution">
    <text evidence="2">The sequence shown here is derived from an EMBL/GenBank/DDBJ whole genome shotgun (WGS) entry which is preliminary data.</text>
</comment>
<dbReference type="PROSITE" id="PS51257">
    <property type="entry name" value="PROKAR_LIPOPROTEIN"/>
    <property type="match status" value="1"/>
</dbReference>
<organism evidence="2 3">
    <name type="scientific">Pseudoxanthomonas dokdonensis</name>
    <dbReference type="NCBI Taxonomy" id="344882"/>
    <lineage>
        <taxon>Bacteria</taxon>
        <taxon>Pseudomonadati</taxon>
        <taxon>Pseudomonadota</taxon>
        <taxon>Gammaproteobacteria</taxon>
        <taxon>Lysobacterales</taxon>
        <taxon>Lysobacteraceae</taxon>
        <taxon>Pseudoxanthomonas</taxon>
    </lineage>
</organism>
<dbReference type="OrthoDB" id="8684916at2"/>
<evidence type="ECO:0000313" key="2">
    <source>
        <dbReference type="EMBL" id="KRG71685.1"/>
    </source>
</evidence>
<dbReference type="PATRIC" id="fig|344882.3.peg.1763"/>
<dbReference type="RefSeq" id="WP_057657076.1">
    <property type="nucleotide sequence ID" value="NZ_LDJL01000002.1"/>
</dbReference>
<keyword evidence="3" id="KW-1185">Reference proteome</keyword>
<feature type="chain" id="PRO_5006394366" description="DUF5666 domain-containing protein" evidence="1">
    <location>
        <begin position="23"/>
        <end position="193"/>
    </location>
</feature>
<sequence>MQLNRICSALAIATALSLSACSSSPDLSTPYTVSSDQESAEGSIIHVDKTNRMITIRGAQGDEYDVYAADEVRNFDQLQVGDRIALTYTSAIAVDIQPAGSGELAATLEDDGNTAEAGAKPGGSASETATVVTEVTAVDTSANTISLKGPRGNEVTLDVAREDLRAALRKVKVGDLLRVTYSEAVAVNITPRP</sequence>
<gene>
    <name evidence="2" type="ORF">ABB29_02780</name>
</gene>
<evidence type="ECO:0008006" key="4">
    <source>
        <dbReference type="Google" id="ProtNLM"/>
    </source>
</evidence>
<dbReference type="AlphaFoldDB" id="A0A0R0CQ33"/>
<accession>A0A0R0CQ33</accession>
<evidence type="ECO:0000256" key="1">
    <source>
        <dbReference type="SAM" id="SignalP"/>
    </source>
</evidence>